<dbReference type="EMBL" id="JBICBT010000796">
    <property type="protein sequence ID" value="KAL3100241.1"/>
    <property type="molecule type" value="Genomic_DNA"/>
</dbReference>
<evidence type="ECO:0000313" key="2">
    <source>
        <dbReference type="EMBL" id="KAL3100241.1"/>
    </source>
</evidence>
<evidence type="ECO:0000256" key="1">
    <source>
        <dbReference type="SAM" id="SignalP"/>
    </source>
</evidence>
<evidence type="ECO:0008006" key="4">
    <source>
        <dbReference type="Google" id="ProtNLM"/>
    </source>
</evidence>
<accession>A0ABD2KBH3</accession>
<keyword evidence="1" id="KW-0732">Signal</keyword>
<keyword evidence="3" id="KW-1185">Reference proteome</keyword>
<proteinExistence type="predicted"/>
<dbReference type="AlphaFoldDB" id="A0ABD2KBH3"/>
<organism evidence="2 3">
    <name type="scientific">Heterodera trifolii</name>
    <dbReference type="NCBI Taxonomy" id="157864"/>
    <lineage>
        <taxon>Eukaryota</taxon>
        <taxon>Metazoa</taxon>
        <taxon>Ecdysozoa</taxon>
        <taxon>Nematoda</taxon>
        <taxon>Chromadorea</taxon>
        <taxon>Rhabditida</taxon>
        <taxon>Tylenchina</taxon>
        <taxon>Tylenchomorpha</taxon>
        <taxon>Tylenchoidea</taxon>
        <taxon>Heteroderidae</taxon>
        <taxon>Heteroderinae</taxon>
        <taxon>Heterodera</taxon>
    </lineage>
</organism>
<reference evidence="2 3" key="1">
    <citation type="submission" date="2024-10" db="EMBL/GenBank/DDBJ databases">
        <authorList>
            <person name="Kim D."/>
        </authorList>
    </citation>
    <scope>NUCLEOTIDE SEQUENCE [LARGE SCALE GENOMIC DNA]</scope>
    <source>
        <strain evidence="2">BH-2024</strain>
    </source>
</reference>
<feature type="chain" id="PRO_5044748897" description="Effector protein" evidence="1">
    <location>
        <begin position="21"/>
        <end position="169"/>
    </location>
</feature>
<gene>
    <name evidence="2" type="ORF">niasHT_026158</name>
</gene>
<comment type="caution">
    <text evidence="2">The sequence shown here is derived from an EMBL/GenBank/DDBJ whole genome shotgun (WGS) entry which is preliminary data.</text>
</comment>
<dbReference type="Proteomes" id="UP001620626">
    <property type="component" value="Unassembled WGS sequence"/>
</dbReference>
<evidence type="ECO:0000313" key="3">
    <source>
        <dbReference type="Proteomes" id="UP001620626"/>
    </source>
</evidence>
<name>A0ABD2KBH3_9BILA</name>
<sequence>MQLLFTFPILLVILFANIDQNQHFADASCCCCCKPCCCGCTCVGPCQCCNPPLLIKLPRTCPCCCKCCGCCCCRPCCCCCGCGGGGGRKKRSIVLRSVIEAAKTGKPAPPAIKMPMPSLSCPPAEDPSCKPTTMLRSGATECQKCEVAAISANKSRARRMTFGATFLFA</sequence>
<feature type="signal peptide" evidence="1">
    <location>
        <begin position="1"/>
        <end position="20"/>
    </location>
</feature>
<protein>
    <recommendedName>
        <fullName evidence="4">Effector protein</fullName>
    </recommendedName>
</protein>